<dbReference type="EMBL" id="BARU01004906">
    <property type="protein sequence ID" value="GAH24719.1"/>
    <property type="molecule type" value="Genomic_DNA"/>
</dbReference>
<name>X1F5Q9_9ZZZZ</name>
<accession>X1F5Q9</accession>
<dbReference type="InterPro" id="IPR050395">
    <property type="entry name" value="4Fe4S_Ferredoxin_RnfB"/>
</dbReference>
<dbReference type="SUPFAM" id="SSF54862">
    <property type="entry name" value="4Fe-4S ferredoxins"/>
    <property type="match status" value="1"/>
</dbReference>
<protein>
    <recommendedName>
        <fullName evidence="1">4Fe-4S ferredoxin-type domain-containing protein</fullName>
    </recommendedName>
</protein>
<comment type="caution">
    <text evidence="2">The sequence shown here is derived from an EMBL/GenBank/DDBJ whole genome shotgun (WGS) entry which is preliminary data.</text>
</comment>
<dbReference type="PROSITE" id="PS00198">
    <property type="entry name" value="4FE4S_FER_1"/>
    <property type="match status" value="1"/>
</dbReference>
<gene>
    <name evidence="2" type="ORF">S03H2_09571</name>
</gene>
<feature type="domain" description="4Fe-4S ferredoxin-type" evidence="1">
    <location>
        <begin position="87"/>
        <end position="116"/>
    </location>
</feature>
<dbReference type="Pfam" id="PF14697">
    <property type="entry name" value="Fer4_21"/>
    <property type="match status" value="1"/>
</dbReference>
<feature type="non-terminal residue" evidence="2">
    <location>
        <position position="1"/>
    </location>
</feature>
<organism evidence="2">
    <name type="scientific">marine sediment metagenome</name>
    <dbReference type="NCBI Taxonomy" id="412755"/>
    <lineage>
        <taxon>unclassified sequences</taxon>
        <taxon>metagenomes</taxon>
        <taxon>ecological metagenomes</taxon>
    </lineage>
</organism>
<proteinExistence type="predicted"/>
<dbReference type="AlphaFoldDB" id="X1F5Q9"/>
<reference evidence="2" key="1">
    <citation type="journal article" date="2014" name="Front. Microbiol.">
        <title>High frequency of phylogenetically diverse reductive dehalogenase-homologous genes in deep subseafloor sedimentary metagenomes.</title>
        <authorList>
            <person name="Kawai M."/>
            <person name="Futagami T."/>
            <person name="Toyoda A."/>
            <person name="Takaki Y."/>
            <person name="Nishi S."/>
            <person name="Hori S."/>
            <person name="Arai W."/>
            <person name="Tsubouchi T."/>
            <person name="Morono Y."/>
            <person name="Uchiyama I."/>
            <person name="Ito T."/>
            <person name="Fujiyama A."/>
            <person name="Inagaki F."/>
            <person name="Takami H."/>
        </authorList>
    </citation>
    <scope>NUCLEOTIDE SEQUENCE</scope>
    <source>
        <strain evidence="2">Expedition CK06-06</strain>
    </source>
</reference>
<feature type="domain" description="4Fe-4S ferredoxin-type" evidence="1">
    <location>
        <begin position="57"/>
        <end position="86"/>
    </location>
</feature>
<dbReference type="PANTHER" id="PTHR43560:SF1">
    <property type="entry name" value="ION-TRANSLOCATING OXIDOREDUCTASE COMPLEX SUBUNIT B"/>
    <property type="match status" value="1"/>
</dbReference>
<sequence length="159" mass="17265">EGERKALEISDIMGVEFTASMEKKVVQVHCRGGQGRSEYEFAYSGVNDCNALYELFGGNKVCKLGCLGLGSCIKVCPVEAIDYDREGLVWVNKEKCISCGKCIEVCPTGVMLLVPYEADYIVACSSTDKGAKVRKYCSGKDRPVPYTGMDGTAVHIPIT</sequence>
<evidence type="ECO:0000313" key="2">
    <source>
        <dbReference type="EMBL" id="GAH24719.1"/>
    </source>
</evidence>
<dbReference type="InterPro" id="IPR017900">
    <property type="entry name" value="4Fe4S_Fe_S_CS"/>
</dbReference>
<dbReference type="Gene3D" id="3.30.70.20">
    <property type="match status" value="1"/>
</dbReference>
<dbReference type="PANTHER" id="PTHR43560">
    <property type="entry name" value="ION-TRANSLOCATING OXIDOREDUCTASE COMPLEX SUBUNIT B"/>
    <property type="match status" value="1"/>
</dbReference>
<dbReference type="PROSITE" id="PS51379">
    <property type="entry name" value="4FE4S_FER_2"/>
    <property type="match status" value="2"/>
</dbReference>
<evidence type="ECO:0000259" key="1">
    <source>
        <dbReference type="PROSITE" id="PS51379"/>
    </source>
</evidence>
<dbReference type="InterPro" id="IPR017896">
    <property type="entry name" value="4Fe4S_Fe-S-bd"/>
</dbReference>